<evidence type="ECO:0000256" key="3">
    <source>
        <dbReference type="ARBA" id="ARBA00022714"/>
    </source>
</evidence>
<dbReference type="PROSITE" id="PS51384">
    <property type="entry name" value="FAD_FR"/>
    <property type="match status" value="1"/>
</dbReference>
<dbReference type="GO" id="GO:0051537">
    <property type="term" value="F:2 iron, 2 sulfur cluster binding"/>
    <property type="evidence" value="ECO:0007669"/>
    <property type="project" value="UniProtKB-KW"/>
</dbReference>
<keyword evidence="5" id="KW-0274">FAD</keyword>
<dbReference type="EMBL" id="JACHGJ010000002">
    <property type="protein sequence ID" value="MBB6479371.1"/>
    <property type="molecule type" value="Genomic_DNA"/>
</dbReference>
<evidence type="ECO:0000256" key="2">
    <source>
        <dbReference type="ARBA" id="ARBA00022630"/>
    </source>
</evidence>
<evidence type="ECO:0000313" key="11">
    <source>
        <dbReference type="EMBL" id="MBB6479371.1"/>
    </source>
</evidence>
<dbReference type="InterPro" id="IPR013112">
    <property type="entry name" value="FAD-bd_8"/>
</dbReference>
<feature type="domain" description="FAD-binding FR-type" evidence="10">
    <location>
        <begin position="198"/>
        <end position="297"/>
    </location>
</feature>
<keyword evidence="8" id="KW-0411">Iron-sulfur</keyword>
<feature type="transmembrane region" description="Helical" evidence="9">
    <location>
        <begin position="175"/>
        <end position="194"/>
    </location>
</feature>
<reference evidence="11 12" key="1">
    <citation type="submission" date="2020-08" db="EMBL/GenBank/DDBJ databases">
        <title>Genomic Encyclopedia of Type Strains, Phase IV (KMG-IV): sequencing the most valuable type-strain genomes for metagenomic binning, comparative biology and taxonomic classification.</title>
        <authorList>
            <person name="Goeker M."/>
        </authorList>
    </citation>
    <scope>NUCLEOTIDE SEQUENCE [LARGE SCALE GENOMIC DNA]</scope>
    <source>
        <strain evidence="11 12">DSM 2461</strain>
    </source>
</reference>
<proteinExistence type="predicted"/>
<keyword evidence="9" id="KW-0812">Transmembrane</keyword>
<evidence type="ECO:0000256" key="1">
    <source>
        <dbReference type="ARBA" id="ARBA00001974"/>
    </source>
</evidence>
<feature type="transmembrane region" description="Helical" evidence="9">
    <location>
        <begin position="31"/>
        <end position="49"/>
    </location>
</feature>
<dbReference type="AlphaFoldDB" id="A0A841R7L7"/>
<dbReference type="SUPFAM" id="SSF52343">
    <property type="entry name" value="Ferredoxin reductase-like, C-terminal NADP-linked domain"/>
    <property type="match status" value="1"/>
</dbReference>
<evidence type="ECO:0000256" key="9">
    <source>
        <dbReference type="SAM" id="Phobius"/>
    </source>
</evidence>
<organism evidence="11 12">
    <name type="scientific">Spirochaeta isovalerica</name>
    <dbReference type="NCBI Taxonomy" id="150"/>
    <lineage>
        <taxon>Bacteria</taxon>
        <taxon>Pseudomonadati</taxon>
        <taxon>Spirochaetota</taxon>
        <taxon>Spirochaetia</taxon>
        <taxon>Spirochaetales</taxon>
        <taxon>Spirochaetaceae</taxon>
        <taxon>Spirochaeta</taxon>
    </lineage>
</organism>
<keyword evidence="6" id="KW-0560">Oxidoreductase</keyword>
<dbReference type="Proteomes" id="UP000587760">
    <property type="component" value="Unassembled WGS sequence"/>
</dbReference>
<evidence type="ECO:0000256" key="7">
    <source>
        <dbReference type="ARBA" id="ARBA00023004"/>
    </source>
</evidence>
<keyword evidence="4" id="KW-0479">Metal-binding</keyword>
<feature type="transmembrane region" description="Helical" evidence="9">
    <location>
        <begin position="98"/>
        <end position="119"/>
    </location>
</feature>
<evidence type="ECO:0000259" key="10">
    <source>
        <dbReference type="PROSITE" id="PS51384"/>
    </source>
</evidence>
<dbReference type="InterPro" id="IPR017927">
    <property type="entry name" value="FAD-bd_FR_type"/>
</dbReference>
<protein>
    <submittedName>
        <fullName evidence="11">Putative ferric reductase</fullName>
    </submittedName>
</protein>
<dbReference type="InterPro" id="IPR039261">
    <property type="entry name" value="FNR_nucleotide-bd"/>
</dbReference>
<evidence type="ECO:0000313" key="12">
    <source>
        <dbReference type="Proteomes" id="UP000587760"/>
    </source>
</evidence>
<evidence type="ECO:0000256" key="8">
    <source>
        <dbReference type="ARBA" id="ARBA00023014"/>
    </source>
</evidence>
<name>A0A841R7L7_9SPIO</name>
<dbReference type="SUPFAM" id="SSF63380">
    <property type="entry name" value="Riboflavin synthase domain-like"/>
    <property type="match status" value="1"/>
</dbReference>
<feature type="transmembrane region" description="Helical" evidence="9">
    <location>
        <begin position="147"/>
        <end position="169"/>
    </location>
</feature>
<dbReference type="Pfam" id="PF08022">
    <property type="entry name" value="FAD_binding_8"/>
    <property type="match status" value="1"/>
</dbReference>
<keyword evidence="7" id="KW-0408">Iron</keyword>
<sequence length="423" mass="47343">MFLLILFYLALPILQIYLFISGQFGATTWDILNFTASILAVHWLLANVLMSSKIPLLQKVIPYDQRIRFHIFSSLGIVAAVLYHAIFKLTIGFELDPVTLGLAAALGLTLAGGILWIPVPGLKGLRTYLLNRFSRGKEPDYDRSKQWHGYFILALGLLIIIHITGAGLFVEVPPVSALLYFLLYGFSSGSYLLSRTKLFRTESRVLSVEDKQGIITIRLQPERKFSYRSGQFTFLETTGAEGRKEEHPFSFLSSRSGDGEEVSLAIRAVGDFTSDLKALKPGDSVTLRGSFGNFRPGREEALCFIASGIGTVPILSILKELHAAGDTRPIRLFLAVNDRNELPEREKIEAILSSMDNVQVNMMVYNEDGLRFSESFFKEEISDHRRYSYYLCSSPGVRSIVVDSLKKLGVRKSSIHFEAFSFA</sequence>
<keyword evidence="9" id="KW-0472">Membrane</keyword>
<dbReference type="Gene3D" id="3.40.50.80">
    <property type="entry name" value="Nucleotide-binding domain of ferredoxin-NADP reductase (FNR) module"/>
    <property type="match status" value="1"/>
</dbReference>
<dbReference type="GO" id="GO:0046872">
    <property type="term" value="F:metal ion binding"/>
    <property type="evidence" value="ECO:0007669"/>
    <property type="project" value="UniProtKB-KW"/>
</dbReference>
<keyword evidence="2" id="KW-0285">Flavoprotein</keyword>
<accession>A0A841R7L7</accession>
<gene>
    <name evidence="11" type="ORF">HNR50_001029</name>
</gene>
<evidence type="ECO:0000256" key="4">
    <source>
        <dbReference type="ARBA" id="ARBA00022723"/>
    </source>
</evidence>
<dbReference type="PANTHER" id="PTHR47354">
    <property type="entry name" value="NADH OXIDOREDUCTASE HCR"/>
    <property type="match status" value="1"/>
</dbReference>
<evidence type="ECO:0000256" key="6">
    <source>
        <dbReference type="ARBA" id="ARBA00023002"/>
    </source>
</evidence>
<dbReference type="Gene3D" id="2.40.30.10">
    <property type="entry name" value="Translation factors"/>
    <property type="match status" value="1"/>
</dbReference>
<evidence type="ECO:0000256" key="5">
    <source>
        <dbReference type="ARBA" id="ARBA00022827"/>
    </source>
</evidence>
<dbReference type="PANTHER" id="PTHR47354:SF8">
    <property type="entry name" value="1,2-PHENYLACETYL-COA EPOXIDASE, SUBUNIT E"/>
    <property type="match status" value="1"/>
</dbReference>
<comment type="caution">
    <text evidence="11">The sequence shown here is derived from an EMBL/GenBank/DDBJ whole genome shotgun (WGS) entry which is preliminary data.</text>
</comment>
<dbReference type="GO" id="GO:0050660">
    <property type="term" value="F:flavin adenine dinucleotide binding"/>
    <property type="evidence" value="ECO:0007669"/>
    <property type="project" value="TreeGrafter"/>
</dbReference>
<dbReference type="RefSeq" id="WP_184744559.1">
    <property type="nucleotide sequence ID" value="NZ_JACHGJ010000002.1"/>
</dbReference>
<keyword evidence="12" id="KW-1185">Reference proteome</keyword>
<dbReference type="PRINTS" id="PR00410">
    <property type="entry name" value="PHEHYDRXLASE"/>
</dbReference>
<feature type="transmembrane region" description="Helical" evidence="9">
    <location>
        <begin position="69"/>
        <end position="86"/>
    </location>
</feature>
<keyword evidence="9" id="KW-1133">Transmembrane helix</keyword>
<comment type="cofactor">
    <cofactor evidence="1">
        <name>FAD</name>
        <dbReference type="ChEBI" id="CHEBI:57692"/>
    </cofactor>
</comment>
<dbReference type="InterPro" id="IPR050415">
    <property type="entry name" value="MRET"/>
</dbReference>
<dbReference type="InterPro" id="IPR017938">
    <property type="entry name" value="Riboflavin_synthase-like_b-brl"/>
</dbReference>
<keyword evidence="3" id="KW-0001">2Fe-2S</keyword>
<dbReference type="GO" id="GO:0016491">
    <property type="term" value="F:oxidoreductase activity"/>
    <property type="evidence" value="ECO:0007669"/>
    <property type="project" value="UniProtKB-KW"/>
</dbReference>